<dbReference type="eggNOG" id="KOG1418">
    <property type="taxonomic scope" value="Eukaryota"/>
</dbReference>
<evidence type="ECO:0000256" key="8">
    <source>
        <dbReference type="RuleBase" id="RU003857"/>
    </source>
</evidence>
<evidence type="ECO:0000256" key="6">
    <source>
        <dbReference type="ARBA" id="ARBA00023136"/>
    </source>
</evidence>
<feature type="transmembrane region" description="Helical" evidence="9">
    <location>
        <begin position="438"/>
        <end position="458"/>
    </location>
</feature>
<evidence type="ECO:0000256" key="3">
    <source>
        <dbReference type="ARBA" id="ARBA00022692"/>
    </source>
</evidence>
<protein>
    <submittedName>
        <fullName evidence="11">Protein CBR-TWK-24</fullName>
    </submittedName>
</protein>
<dbReference type="HOGENOM" id="CLU_032518_0_0_1"/>
<dbReference type="GO" id="GO:0005886">
    <property type="term" value="C:plasma membrane"/>
    <property type="evidence" value="ECO:0000318"/>
    <property type="project" value="GO_Central"/>
</dbReference>
<dbReference type="STRING" id="6238.A8Y3Y0"/>
<dbReference type="SUPFAM" id="SSF81324">
    <property type="entry name" value="Voltage-gated potassium channels"/>
    <property type="match status" value="2"/>
</dbReference>
<feature type="transmembrane region" description="Helical" evidence="9">
    <location>
        <begin position="493"/>
        <end position="515"/>
    </location>
</feature>
<organism evidence="11 12">
    <name type="scientific">Caenorhabditis briggsae</name>
    <dbReference type="NCBI Taxonomy" id="6238"/>
    <lineage>
        <taxon>Eukaryota</taxon>
        <taxon>Metazoa</taxon>
        <taxon>Ecdysozoa</taxon>
        <taxon>Nematoda</taxon>
        <taxon>Chromadorea</taxon>
        <taxon>Rhabditida</taxon>
        <taxon>Rhabditina</taxon>
        <taxon>Rhabditomorpha</taxon>
        <taxon>Rhabditoidea</taxon>
        <taxon>Rhabditidae</taxon>
        <taxon>Peloderinae</taxon>
        <taxon>Caenorhabditis</taxon>
    </lineage>
</organism>
<dbReference type="PRINTS" id="PR01333">
    <property type="entry name" value="2POREKCHANEL"/>
</dbReference>
<accession>A8Y3Y0</accession>
<evidence type="ECO:0000256" key="2">
    <source>
        <dbReference type="ARBA" id="ARBA00022448"/>
    </source>
</evidence>
<dbReference type="GO" id="GO:0071805">
    <property type="term" value="P:potassium ion transmembrane transport"/>
    <property type="evidence" value="ECO:0000318"/>
    <property type="project" value="GO_Central"/>
</dbReference>
<comment type="subcellular location">
    <subcellularLocation>
        <location evidence="1">Membrane</location>
        <topology evidence="1">Multi-pass membrane protein</topology>
    </subcellularLocation>
</comment>
<dbReference type="Pfam" id="PF07885">
    <property type="entry name" value="Ion_trans_2"/>
    <property type="match status" value="2"/>
</dbReference>
<evidence type="ECO:0000256" key="1">
    <source>
        <dbReference type="ARBA" id="ARBA00004141"/>
    </source>
</evidence>
<proteinExistence type="inferred from homology"/>
<comment type="similarity">
    <text evidence="8">Belongs to the two pore domain potassium channel (TC 1.A.1.8) family.</text>
</comment>
<dbReference type="WormBase" id="CBG23427">
    <property type="protein sequence ID" value="CBP41118"/>
    <property type="gene ID" value="WBGene00041788"/>
    <property type="gene designation" value="Cbr-twk-24"/>
</dbReference>
<keyword evidence="7 8" id="KW-0407">Ion channel</keyword>
<feature type="domain" description="Potassium channel" evidence="10">
    <location>
        <begin position="295"/>
        <end position="349"/>
    </location>
</feature>
<keyword evidence="3 8" id="KW-0812">Transmembrane</keyword>
<feature type="transmembrane region" description="Helical" evidence="9">
    <location>
        <begin position="332"/>
        <end position="356"/>
    </location>
</feature>
<evidence type="ECO:0000259" key="10">
    <source>
        <dbReference type="Pfam" id="PF07885"/>
    </source>
</evidence>
<name>A8Y3Y0_CAEBR</name>
<dbReference type="InParanoid" id="A8Y3Y0"/>
<dbReference type="PANTHER" id="PTHR11003">
    <property type="entry name" value="POTASSIUM CHANNEL, SUBFAMILY K"/>
    <property type="match status" value="1"/>
</dbReference>
<feature type="transmembrane region" description="Helical" evidence="9">
    <location>
        <begin position="465"/>
        <end position="487"/>
    </location>
</feature>
<evidence type="ECO:0000313" key="12">
    <source>
        <dbReference type="Proteomes" id="UP000008549"/>
    </source>
</evidence>
<gene>
    <name evidence="13" type="primary">twk-24</name>
    <name evidence="11" type="synonym">Cbr-twk-24</name>
    <name evidence="13" type="ORF">CBG23427</name>
    <name evidence="11" type="ORF">CBG_23427</name>
</gene>
<dbReference type="EMBL" id="HE601533">
    <property type="protein sequence ID" value="CAP39599.2"/>
    <property type="molecule type" value="Genomic_DNA"/>
</dbReference>
<dbReference type="GO" id="GO:0022841">
    <property type="term" value="F:potassium ion leak channel activity"/>
    <property type="evidence" value="ECO:0000318"/>
    <property type="project" value="GO_Central"/>
</dbReference>
<dbReference type="InterPro" id="IPR003280">
    <property type="entry name" value="2pore_dom_K_chnl"/>
</dbReference>
<sequence length="656" mass="76435">MHTVFSLFEASLCSSDHSAISLIAVWSGVTHIESASDFSEEVVAKVPSGLTILAILEILGFSVDFAQWLKPLLPCFSNFFNSVFFRNFQFRDNSEELSERHSLNATNADKISDTKVVIEDESKKKKKKKKKDKILDAEELPQQEDPEVLAAKEKEKQAKIMIANQDARNKTMWRHMAWLVILFAFSLFGGVIFSAIEGLFHSFLMLPLHLDYIFFAGGYETTQLIKKFEHEKDVYERRKIYQEQLFQRLREIEQDNTNPRGRNSSREHFKLEQSRHALEWYEQKMGVTIVEPQMKETKWNLWGGVYYSASLYTTIGYGNFHPLTKSGRIISMMYACVGIPLVFTILLDWGFLYFTWIEYGWNRFNENFCQKSLQRDMQRRIRRERIRRVGSELSMSSTAPLLHRTTTQLSNPAQHIESNHPLTPLDIDVPMGEQVQTVPIKSAAIFFFLWIMISAFIVRLWEYEWTYFTAFYFFFTSLTTIGLGDVVTKTPNFIIFNLAMTLVGLSVVGLCVAIVQAKVKLVFDRMLRSIDAQYRIRQVDPHVATMSIVEDEEEGVKRLIQSQSLEDRIIFLFVDEHKKTMLKERWKQKSSMVNRITQTYPSKADKYVQTGQRVYDQQQGSDEELSDEDEEDVEYDELGNKIVLPPVRRYIYTVFD</sequence>
<keyword evidence="6 9" id="KW-0472">Membrane</keyword>
<feature type="transmembrane region" description="Helical" evidence="9">
    <location>
        <begin position="301"/>
        <end position="320"/>
    </location>
</feature>
<dbReference type="AlphaFoldDB" id="A8Y3Y0"/>
<dbReference type="Gene3D" id="1.10.287.70">
    <property type="match status" value="1"/>
</dbReference>
<evidence type="ECO:0000256" key="7">
    <source>
        <dbReference type="ARBA" id="ARBA00023303"/>
    </source>
</evidence>
<dbReference type="InterPro" id="IPR013099">
    <property type="entry name" value="K_chnl_dom"/>
</dbReference>
<evidence type="ECO:0000313" key="13">
    <source>
        <dbReference type="WormBase" id="CBG23427"/>
    </source>
</evidence>
<keyword evidence="12" id="KW-1185">Reference proteome</keyword>
<dbReference type="Proteomes" id="UP000008549">
    <property type="component" value="Unassembled WGS sequence"/>
</dbReference>
<reference evidence="11 12" key="2">
    <citation type="journal article" date="2011" name="PLoS Genet.">
        <title>Caenorhabditis briggsae recombinant inbred line genotypes reveal inter-strain incompatibility and the evolution of recombination.</title>
        <authorList>
            <person name="Ross J.A."/>
            <person name="Koboldt D.C."/>
            <person name="Staisch J.E."/>
            <person name="Chamberlin H.M."/>
            <person name="Gupta B.P."/>
            <person name="Miller R.D."/>
            <person name="Baird S.E."/>
            <person name="Haag E.S."/>
        </authorList>
    </citation>
    <scope>NUCLEOTIDE SEQUENCE [LARGE SCALE GENOMIC DNA]</scope>
    <source>
        <strain evidence="11 12">AF16</strain>
    </source>
</reference>
<keyword evidence="5 8" id="KW-0406">Ion transport</keyword>
<dbReference type="GO" id="GO:0015271">
    <property type="term" value="F:outward rectifier potassium channel activity"/>
    <property type="evidence" value="ECO:0000318"/>
    <property type="project" value="GO_Central"/>
</dbReference>
<evidence type="ECO:0000313" key="11">
    <source>
        <dbReference type="EMBL" id="CAP39599.2"/>
    </source>
</evidence>
<evidence type="ECO:0000256" key="5">
    <source>
        <dbReference type="ARBA" id="ARBA00023065"/>
    </source>
</evidence>
<keyword evidence="4 9" id="KW-1133">Transmembrane helix</keyword>
<feature type="transmembrane region" description="Helical" evidence="9">
    <location>
        <begin position="176"/>
        <end position="196"/>
    </location>
</feature>
<reference evidence="11 12" key="1">
    <citation type="journal article" date="2003" name="PLoS Biol.">
        <title>The genome sequence of Caenorhabditis briggsae: a platform for comparative genomics.</title>
        <authorList>
            <person name="Stein L.D."/>
            <person name="Bao Z."/>
            <person name="Blasiar D."/>
            <person name="Blumenthal T."/>
            <person name="Brent M.R."/>
            <person name="Chen N."/>
            <person name="Chinwalla A."/>
            <person name="Clarke L."/>
            <person name="Clee C."/>
            <person name="Coghlan A."/>
            <person name="Coulson A."/>
            <person name="D'Eustachio P."/>
            <person name="Fitch D.H."/>
            <person name="Fulton L.A."/>
            <person name="Fulton R.E."/>
            <person name="Griffiths-Jones S."/>
            <person name="Harris T.W."/>
            <person name="Hillier L.W."/>
            <person name="Kamath R."/>
            <person name="Kuwabara P.E."/>
            <person name="Mardis E.R."/>
            <person name="Marra M.A."/>
            <person name="Miner T.L."/>
            <person name="Minx P."/>
            <person name="Mullikin J.C."/>
            <person name="Plumb R.W."/>
            <person name="Rogers J."/>
            <person name="Schein J.E."/>
            <person name="Sohrmann M."/>
            <person name="Spieth J."/>
            <person name="Stajich J.E."/>
            <person name="Wei C."/>
            <person name="Willey D."/>
            <person name="Wilson R.K."/>
            <person name="Durbin R."/>
            <person name="Waterston R.H."/>
        </authorList>
    </citation>
    <scope>NUCLEOTIDE SEQUENCE [LARGE SCALE GENOMIC DNA]</scope>
    <source>
        <strain evidence="11 12">AF16</strain>
    </source>
</reference>
<feature type="domain" description="Potassium channel" evidence="10">
    <location>
        <begin position="446"/>
        <end position="517"/>
    </location>
</feature>
<evidence type="ECO:0000256" key="9">
    <source>
        <dbReference type="SAM" id="Phobius"/>
    </source>
</evidence>
<evidence type="ECO:0000256" key="4">
    <source>
        <dbReference type="ARBA" id="ARBA00022989"/>
    </source>
</evidence>
<keyword evidence="2 8" id="KW-0813">Transport</keyword>
<dbReference type="PANTHER" id="PTHR11003:SF307">
    <property type="entry name" value="POTASSIUM CHANNEL DOMAIN-CONTAINING PROTEIN"/>
    <property type="match status" value="1"/>
</dbReference>